<evidence type="ECO:0000313" key="5">
    <source>
        <dbReference type="EMBL" id="POP45206.1"/>
    </source>
</evidence>
<dbReference type="SUPFAM" id="SSF51735">
    <property type="entry name" value="NAD(P)-binding Rossmann-fold domains"/>
    <property type="match status" value="1"/>
</dbReference>
<dbReference type="InterPro" id="IPR013118">
    <property type="entry name" value="Mannitol_DH_C"/>
</dbReference>
<proteinExistence type="predicted"/>
<dbReference type="Proteomes" id="UP000237073">
    <property type="component" value="Unassembled WGS sequence"/>
</dbReference>
<dbReference type="Gene3D" id="3.40.50.720">
    <property type="entry name" value="NAD(P)-binding Rossmann-like Domain"/>
    <property type="match status" value="1"/>
</dbReference>
<dbReference type="Pfam" id="PF01232">
    <property type="entry name" value="Mannitol_dh"/>
    <property type="match status" value="1"/>
</dbReference>
<organism evidence="6 8">
    <name type="scientific">Superficieibacter electus</name>
    <dbReference type="NCBI Taxonomy" id="2022662"/>
    <lineage>
        <taxon>Bacteria</taxon>
        <taxon>Pseudomonadati</taxon>
        <taxon>Pseudomonadota</taxon>
        <taxon>Gammaproteobacteria</taxon>
        <taxon>Enterobacterales</taxon>
        <taxon>Enterobacteriaceae</taxon>
        <taxon>Superficieibacter</taxon>
    </lineage>
</organism>
<reference evidence="7 8" key="1">
    <citation type="submission" date="2018-01" db="EMBL/GenBank/DDBJ databases">
        <title>Superficieibacter electus gen. nov., sp. nov., an extended-spectrum beta-lactamase possessing member of the Enterobacteriaceae family, isolated from intensive care unit surfaces.</title>
        <authorList>
            <person name="Potter R.F."/>
            <person name="D'Souza A.W."/>
        </authorList>
    </citation>
    <scope>NUCLEOTIDE SEQUENCE [LARGE SCALE GENOMIC DNA]</scope>
    <source>
        <strain evidence="6 8">BP-1</strain>
        <strain evidence="5 7">BP-2</strain>
    </source>
</reference>
<evidence type="ECO:0000313" key="7">
    <source>
        <dbReference type="Proteomes" id="UP000237073"/>
    </source>
</evidence>
<dbReference type="GO" id="GO:0005829">
    <property type="term" value="C:cytosol"/>
    <property type="evidence" value="ECO:0007669"/>
    <property type="project" value="TreeGrafter"/>
</dbReference>
<evidence type="ECO:0000256" key="2">
    <source>
        <dbReference type="ARBA" id="ARBA00023027"/>
    </source>
</evidence>
<sequence>MKRVLIVGAGRLGKGFVGETFDNAGWNITFLDKDPRVIDELNKHHKYTVQVFRTDDIIMHDVTNFNAFLTDDNYSVMDDFLDASVIMCPLYPEDFPESGKYLAKCFEQQYIVNPDKKMTLICLTNKNHIIKDIEGYYRDAISSSEARAWFDTHVAIRDSIVRRSTDAETNYATDIDSTAVASLLIQTPLYNDISDVEWLEPREHLEMLKDIKVFTINGPHATTAYFGFLKGYKTIPDASADPEIAALVNAVHDVTIKAVMLEYPQITREALTDLEYLPKAKNELPDSIHRVAWDPIRKLANRDRLMGVAHLCLKFGLDYTPIAKAIACGLAYYAPDDKASVTIQQSLQSQGLLATAATIIGLAEDHEITRCVAKHYTDAGYSIQQSVSHYGK</sequence>
<dbReference type="EMBL" id="PQGE01000007">
    <property type="protein sequence ID" value="POP45206.1"/>
    <property type="molecule type" value="Genomic_DNA"/>
</dbReference>
<dbReference type="Proteomes" id="UP000247005">
    <property type="component" value="Unassembled WGS sequence"/>
</dbReference>
<dbReference type="GO" id="GO:0008926">
    <property type="term" value="F:mannitol-1-phosphate 5-dehydrogenase activity"/>
    <property type="evidence" value="ECO:0007669"/>
    <property type="project" value="TreeGrafter"/>
</dbReference>
<evidence type="ECO:0000259" key="3">
    <source>
        <dbReference type="Pfam" id="PF01232"/>
    </source>
</evidence>
<dbReference type="Pfam" id="PF08125">
    <property type="entry name" value="Mannitol_dh_C"/>
    <property type="match status" value="1"/>
</dbReference>
<dbReference type="OrthoDB" id="9800058at2"/>
<dbReference type="Gene3D" id="1.10.1040.10">
    <property type="entry name" value="N-(1-d-carboxylethyl)-l-norvaline Dehydrogenase, domain 2"/>
    <property type="match status" value="1"/>
</dbReference>
<keyword evidence="7" id="KW-1185">Reference proteome</keyword>
<evidence type="ECO:0000259" key="4">
    <source>
        <dbReference type="Pfam" id="PF08125"/>
    </source>
</evidence>
<name>A0A2P5GPM3_9ENTR</name>
<dbReference type="InterPro" id="IPR036291">
    <property type="entry name" value="NAD(P)-bd_dom_sf"/>
</dbReference>
<dbReference type="SUPFAM" id="SSF48179">
    <property type="entry name" value="6-phosphogluconate dehydrogenase C-terminal domain-like"/>
    <property type="match status" value="1"/>
</dbReference>
<dbReference type="PANTHER" id="PTHR30524">
    <property type="entry name" value="MANNITOL-1-PHOSPHATE 5-DEHYDROGENASE"/>
    <property type="match status" value="1"/>
</dbReference>
<evidence type="ECO:0000313" key="6">
    <source>
        <dbReference type="EMBL" id="POP48490.1"/>
    </source>
</evidence>
<comment type="caution">
    <text evidence="6">The sequence shown here is derived from an EMBL/GenBank/DDBJ whole genome shotgun (WGS) entry which is preliminary data.</text>
</comment>
<evidence type="ECO:0000256" key="1">
    <source>
        <dbReference type="ARBA" id="ARBA00023002"/>
    </source>
</evidence>
<dbReference type="InterPro" id="IPR008927">
    <property type="entry name" value="6-PGluconate_DH-like_C_sf"/>
</dbReference>
<dbReference type="PANTHER" id="PTHR30524:SF0">
    <property type="entry name" value="ALTRONATE OXIDOREDUCTASE-RELATED"/>
    <property type="match status" value="1"/>
</dbReference>
<dbReference type="EMBL" id="PQGD01000009">
    <property type="protein sequence ID" value="POP48490.1"/>
    <property type="molecule type" value="Genomic_DNA"/>
</dbReference>
<gene>
    <name evidence="6" type="ORF">CHU32_12355</name>
    <name evidence="5" type="ORF">CHU33_09425</name>
</gene>
<accession>A0A2P5GPM3</accession>
<evidence type="ECO:0000313" key="8">
    <source>
        <dbReference type="Proteomes" id="UP000247005"/>
    </source>
</evidence>
<dbReference type="InterPro" id="IPR013328">
    <property type="entry name" value="6PGD_dom2"/>
</dbReference>
<dbReference type="AlphaFoldDB" id="A0A2P5GPM3"/>
<feature type="domain" description="Mannitol dehydrogenase N-terminal" evidence="3">
    <location>
        <begin position="3"/>
        <end position="167"/>
    </location>
</feature>
<dbReference type="InterPro" id="IPR013131">
    <property type="entry name" value="Mannitol_DH_N"/>
</dbReference>
<keyword evidence="1" id="KW-0560">Oxidoreductase</keyword>
<dbReference type="RefSeq" id="WP_103675826.1">
    <property type="nucleotide sequence ID" value="NZ_PQGD01000009.1"/>
</dbReference>
<dbReference type="GO" id="GO:0019592">
    <property type="term" value="P:mannitol catabolic process"/>
    <property type="evidence" value="ECO:0007669"/>
    <property type="project" value="TreeGrafter"/>
</dbReference>
<keyword evidence="2" id="KW-0520">NAD</keyword>
<protein>
    <submittedName>
        <fullName evidence="6">Mannitol dehydrogenase</fullName>
    </submittedName>
</protein>
<feature type="domain" description="Mannitol dehydrogenase C-terminal" evidence="4">
    <location>
        <begin position="206"/>
        <end position="344"/>
    </location>
</feature>